<evidence type="ECO:0000313" key="4">
    <source>
        <dbReference type="Proteomes" id="UP000708208"/>
    </source>
</evidence>
<name>A0A8J2L7Q3_9HEXA</name>
<keyword evidence="4" id="KW-1185">Reference proteome</keyword>
<comment type="caution">
    <text evidence="3">The sequence shown here is derived from an EMBL/GenBank/DDBJ whole genome shotgun (WGS) entry which is preliminary data.</text>
</comment>
<dbReference type="GO" id="GO:0005737">
    <property type="term" value="C:cytoplasm"/>
    <property type="evidence" value="ECO:0007669"/>
    <property type="project" value="TreeGrafter"/>
</dbReference>
<evidence type="ECO:0000259" key="2">
    <source>
        <dbReference type="PROSITE" id="PS50191"/>
    </source>
</evidence>
<dbReference type="InterPro" id="IPR051064">
    <property type="entry name" value="SEC14/CRAL-TRIO_domain"/>
</dbReference>
<accession>A0A8J2L7Q3</accession>
<evidence type="ECO:0000256" key="1">
    <source>
        <dbReference type="SAM" id="SignalP"/>
    </source>
</evidence>
<feature type="chain" id="PRO_5035289656" description="CRAL-TRIO domain-containing protein" evidence="1">
    <location>
        <begin position="24"/>
        <end position="228"/>
    </location>
</feature>
<proteinExistence type="predicted"/>
<dbReference type="InterPro" id="IPR001251">
    <property type="entry name" value="CRAL-TRIO_dom"/>
</dbReference>
<gene>
    <name evidence="3" type="ORF">AFUS01_LOCUS36617</name>
</gene>
<keyword evidence="1" id="KW-0732">Signal</keyword>
<dbReference type="Proteomes" id="UP000708208">
    <property type="component" value="Unassembled WGS sequence"/>
</dbReference>
<dbReference type="PROSITE" id="PS51257">
    <property type="entry name" value="PROKAR_LIPOPROTEIN"/>
    <property type="match status" value="1"/>
</dbReference>
<dbReference type="PROSITE" id="PS50191">
    <property type="entry name" value="CRAL_TRIO"/>
    <property type="match status" value="1"/>
</dbReference>
<dbReference type="PANTHER" id="PTHR23324">
    <property type="entry name" value="SEC14 RELATED PROTEIN"/>
    <property type="match status" value="1"/>
</dbReference>
<dbReference type="OrthoDB" id="1434354at2759"/>
<protein>
    <recommendedName>
        <fullName evidence="2">CRAL-TRIO domain-containing protein</fullName>
    </recommendedName>
</protein>
<dbReference type="AlphaFoldDB" id="A0A8J2L7Q3"/>
<sequence length="228" mass="26568">MPKFLTIFFGIVSAACLIPRSLSQLTPEEVPPELRYVVESDLEEYEPPKELSETLPYYLSGFDFDNRPIWVVEFGKWDLRSYLEKGDKWEKLVDKYVDKFFWRLYESTQIKGTEELPVKSGVLIVDFDGLTYRQFSSPAALAFYFKKLRALVFALPFAQNVFAVNVNYASRNLLEIVRPIIGKDFHRVDIFGTNPNRYRPALLRVLPKNQLPQWYGGDKDFKPVKVYG</sequence>
<evidence type="ECO:0000313" key="3">
    <source>
        <dbReference type="EMBL" id="CAG7826570.1"/>
    </source>
</evidence>
<organism evidence="3 4">
    <name type="scientific">Allacma fusca</name>
    <dbReference type="NCBI Taxonomy" id="39272"/>
    <lineage>
        <taxon>Eukaryota</taxon>
        <taxon>Metazoa</taxon>
        <taxon>Ecdysozoa</taxon>
        <taxon>Arthropoda</taxon>
        <taxon>Hexapoda</taxon>
        <taxon>Collembola</taxon>
        <taxon>Symphypleona</taxon>
        <taxon>Sminthuridae</taxon>
        <taxon>Allacma</taxon>
    </lineage>
</organism>
<feature type="signal peptide" evidence="1">
    <location>
        <begin position="1"/>
        <end position="23"/>
    </location>
</feature>
<dbReference type="EMBL" id="CAJVCH010540268">
    <property type="protein sequence ID" value="CAG7826570.1"/>
    <property type="molecule type" value="Genomic_DNA"/>
</dbReference>
<dbReference type="PANTHER" id="PTHR23324:SF83">
    <property type="entry name" value="SEC14-LIKE PROTEIN 2"/>
    <property type="match status" value="1"/>
</dbReference>
<dbReference type="CDD" id="cd00170">
    <property type="entry name" value="SEC14"/>
    <property type="match status" value="1"/>
</dbReference>
<dbReference type="Pfam" id="PF00650">
    <property type="entry name" value="CRAL_TRIO"/>
    <property type="match status" value="1"/>
</dbReference>
<feature type="domain" description="CRAL-TRIO" evidence="2">
    <location>
        <begin position="47"/>
        <end position="223"/>
    </location>
</feature>
<reference evidence="3" key="1">
    <citation type="submission" date="2021-06" db="EMBL/GenBank/DDBJ databases">
        <authorList>
            <person name="Hodson N. C."/>
            <person name="Mongue J. A."/>
            <person name="Jaron S. K."/>
        </authorList>
    </citation>
    <scope>NUCLEOTIDE SEQUENCE</scope>
</reference>